<protein>
    <submittedName>
        <fullName evidence="2">Antibiotic biosynthesis monooxygenase</fullName>
    </submittedName>
</protein>
<evidence type="ECO:0000313" key="3">
    <source>
        <dbReference type="Proteomes" id="UP000257039"/>
    </source>
</evidence>
<dbReference type="PROSITE" id="PS51725">
    <property type="entry name" value="ABM"/>
    <property type="match status" value="1"/>
</dbReference>
<gene>
    <name evidence="2" type="ORF">B9G39_07455</name>
</gene>
<feature type="domain" description="ABM" evidence="1">
    <location>
        <begin position="3"/>
        <end position="91"/>
    </location>
</feature>
<accession>A0A4P9VJ51</accession>
<dbReference type="Pfam" id="PF03992">
    <property type="entry name" value="ABM"/>
    <property type="match status" value="1"/>
</dbReference>
<keyword evidence="2" id="KW-0503">Monooxygenase</keyword>
<dbReference type="SUPFAM" id="SSF54909">
    <property type="entry name" value="Dimeric alpha+beta barrel"/>
    <property type="match status" value="1"/>
</dbReference>
<dbReference type="Gene3D" id="3.30.70.100">
    <property type="match status" value="1"/>
</dbReference>
<dbReference type="GO" id="GO:0004497">
    <property type="term" value="F:monooxygenase activity"/>
    <property type="evidence" value="ECO:0007669"/>
    <property type="project" value="UniProtKB-KW"/>
</dbReference>
<sequence length="108" mass="12471">MMIKVIVSRQLSEGVEPNYEILLKEALQTVVIASGFISAESLVDVNDANHRLLISHWTDIQSWQKWLYSEARKNLVGQIRPMLCYEEEVKIYIHSEQHLGLVSVTPHR</sequence>
<dbReference type="EMBL" id="NDXW01000001">
    <property type="protein sequence ID" value="RDH43288.1"/>
    <property type="molecule type" value="Genomic_DNA"/>
</dbReference>
<dbReference type="AlphaFoldDB" id="A0A4P9VJ51"/>
<proteinExistence type="predicted"/>
<organism evidence="2 3">
    <name type="scientific">Zooshikella ganghwensis</name>
    <dbReference type="NCBI Taxonomy" id="202772"/>
    <lineage>
        <taxon>Bacteria</taxon>
        <taxon>Pseudomonadati</taxon>
        <taxon>Pseudomonadota</taxon>
        <taxon>Gammaproteobacteria</taxon>
        <taxon>Oceanospirillales</taxon>
        <taxon>Zooshikellaceae</taxon>
        <taxon>Zooshikella</taxon>
    </lineage>
</organism>
<dbReference type="InterPro" id="IPR011008">
    <property type="entry name" value="Dimeric_a/b-barrel"/>
</dbReference>
<evidence type="ECO:0000313" key="2">
    <source>
        <dbReference type="EMBL" id="RDH43288.1"/>
    </source>
</evidence>
<keyword evidence="2" id="KW-0560">Oxidoreductase</keyword>
<evidence type="ECO:0000259" key="1">
    <source>
        <dbReference type="PROSITE" id="PS51725"/>
    </source>
</evidence>
<name>A0A4P9VJ51_9GAMM</name>
<dbReference type="RefSeq" id="WP_084611068.1">
    <property type="nucleotide sequence ID" value="NZ_JAEVHG010000001.1"/>
</dbReference>
<keyword evidence="3" id="KW-1185">Reference proteome</keyword>
<dbReference type="Proteomes" id="UP000257039">
    <property type="component" value="Unassembled WGS sequence"/>
</dbReference>
<comment type="caution">
    <text evidence="2">The sequence shown here is derived from an EMBL/GenBank/DDBJ whole genome shotgun (WGS) entry which is preliminary data.</text>
</comment>
<dbReference type="InterPro" id="IPR007138">
    <property type="entry name" value="ABM_dom"/>
</dbReference>
<reference evidence="2 3" key="1">
    <citation type="submission" date="2017-04" db="EMBL/GenBank/DDBJ databases">
        <title>Draft genome sequence of Zooshikella ganghwensis VG4 isolated from Red Sea sediments.</title>
        <authorList>
            <person name="Rehman Z."/>
            <person name="Alam I."/>
            <person name="Kamau A."/>
            <person name="Bajic V."/>
            <person name="Leiknes T."/>
        </authorList>
    </citation>
    <scope>NUCLEOTIDE SEQUENCE [LARGE SCALE GENOMIC DNA]</scope>
    <source>
        <strain evidence="2 3">VG4</strain>
    </source>
</reference>